<proteinExistence type="predicted"/>
<comment type="caution">
    <text evidence="1">The sequence shown here is derived from an EMBL/GenBank/DDBJ whole genome shotgun (WGS) entry which is preliminary data.</text>
</comment>
<keyword evidence="2" id="KW-1185">Reference proteome</keyword>
<dbReference type="EMBL" id="ACJN02000003">
    <property type="protein sequence ID" value="EFI33723.1"/>
    <property type="molecule type" value="Genomic_DNA"/>
</dbReference>
<protein>
    <submittedName>
        <fullName evidence="1">Uncharacterized protein</fullName>
    </submittedName>
</protein>
<reference evidence="1" key="1">
    <citation type="submission" date="2010-05" db="EMBL/GenBank/DDBJ databases">
        <title>The draft genome of Desulfonatronospira thiodismutans ASO3-1.</title>
        <authorList>
            <consortium name="US DOE Joint Genome Institute (JGI-PGF)"/>
            <person name="Lucas S."/>
            <person name="Copeland A."/>
            <person name="Lapidus A."/>
            <person name="Cheng J.-F."/>
            <person name="Bruce D."/>
            <person name="Goodwin L."/>
            <person name="Pitluck S."/>
            <person name="Chertkov O."/>
            <person name="Brettin T."/>
            <person name="Detter J.C."/>
            <person name="Han C."/>
            <person name="Land M.L."/>
            <person name="Hauser L."/>
            <person name="Kyrpides N."/>
            <person name="Mikhailova N."/>
            <person name="Muyzer G."/>
            <person name="Woyke T."/>
        </authorList>
    </citation>
    <scope>NUCLEOTIDE SEQUENCE [LARGE SCALE GENOMIC DNA]</scope>
    <source>
        <strain evidence="1">ASO3-1</strain>
    </source>
</reference>
<evidence type="ECO:0000313" key="2">
    <source>
        <dbReference type="Proteomes" id="UP000005496"/>
    </source>
</evidence>
<name>D6SSQ7_9BACT</name>
<sequence length="84" mass="9631">MPATQIRKEFLAHRSHRLTQIKEIEEACFFLAGIRTRKEKGISRLRGGGDHLSLVSKNETVPVPSAEPPSWLKFFLYFVTGFQE</sequence>
<dbReference type="AlphaFoldDB" id="D6SSQ7"/>
<dbReference type="Proteomes" id="UP000005496">
    <property type="component" value="Unassembled WGS sequence"/>
</dbReference>
<gene>
    <name evidence="1" type="ORF">Dthio_PD1062</name>
</gene>
<evidence type="ECO:0000313" key="1">
    <source>
        <dbReference type="EMBL" id="EFI33723.1"/>
    </source>
</evidence>
<accession>D6SSQ7</accession>
<organism evidence="1 2">
    <name type="scientific">Desulfonatronospira thiodismutans ASO3-1</name>
    <dbReference type="NCBI Taxonomy" id="555779"/>
    <lineage>
        <taxon>Bacteria</taxon>
        <taxon>Pseudomonadati</taxon>
        <taxon>Thermodesulfobacteriota</taxon>
        <taxon>Desulfovibrionia</taxon>
        <taxon>Desulfovibrionales</taxon>
        <taxon>Desulfonatronovibrionaceae</taxon>
        <taxon>Desulfonatronospira</taxon>
    </lineage>
</organism>